<evidence type="ECO:0000313" key="2">
    <source>
        <dbReference type="Proteomes" id="UP000024635"/>
    </source>
</evidence>
<evidence type="ECO:0000313" key="1">
    <source>
        <dbReference type="EMBL" id="EYC04924.1"/>
    </source>
</evidence>
<dbReference type="AlphaFoldDB" id="A0A016TPH7"/>
<sequence>MQWQLQIRLLDRPTTTMPQLVILTSSVSRPPEVLRALVKDRRQVSMTLNAICPYRPSQVEAQPKHHPRRLIRGQPFLCIKDPQDLSPAVVLLNLV</sequence>
<protein>
    <submittedName>
        <fullName evidence="1">Uncharacterized protein</fullName>
    </submittedName>
</protein>
<dbReference type="EMBL" id="JARK01001421">
    <property type="protein sequence ID" value="EYC04924.1"/>
    <property type="molecule type" value="Genomic_DNA"/>
</dbReference>
<dbReference type="Proteomes" id="UP000024635">
    <property type="component" value="Unassembled WGS sequence"/>
</dbReference>
<accession>A0A016TPH7</accession>
<name>A0A016TPH7_9BILA</name>
<comment type="caution">
    <text evidence="1">The sequence shown here is derived from an EMBL/GenBank/DDBJ whole genome shotgun (WGS) entry which is preliminary data.</text>
</comment>
<proteinExistence type="predicted"/>
<reference evidence="2" key="1">
    <citation type="journal article" date="2015" name="Nat. Genet.">
        <title>The genome and transcriptome of the zoonotic hookworm Ancylostoma ceylanicum identify infection-specific gene families.</title>
        <authorList>
            <person name="Schwarz E.M."/>
            <person name="Hu Y."/>
            <person name="Antoshechkin I."/>
            <person name="Miller M.M."/>
            <person name="Sternberg P.W."/>
            <person name="Aroian R.V."/>
        </authorList>
    </citation>
    <scope>NUCLEOTIDE SEQUENCE</scope>
    <source>
        <strain evidence="2">HY135</strain>
    </source>
</reference>
<keyword evidence="2" id="KW-1185">Reference proteome</keyword>
<gene>
    <name evidence="1" type="primary">Acey_s0085.g1866</name>
    <name evidence="1" type="ORF">Y032_0085g1866</name>
</gene>
<organism evidence="1 2">
    <name type="scientific">Ancylostoma ceylanicum</name>
    <dbReference type="NCBI Taxonomy" id="53326"/>
    <lineage>
        <taxon>Eukaryota</taxon>
        <taxon>Metazoa</taxon>
        <taxon>Ecdysozoa</taxon>
        <taxon>Nematoda</taxon>
        <taxon>Chromadorea</taxon>
        <taxon>Rhabditida</taxon>
        <taxon>Rhabditina</taxon>
        <taxon>Rhabditomorpha</taxon>
        <taxon>Strongyloidea</taxon>
        <taxon>Ancylostomatidae</taxon>
        <taxon>Ancylostomatinae</taxon>
        <taxon>Ancylostoma</taxon>
    </lineage>
</organism>